<comment type="caution">
    <text evidence="1">The sequence shown here is derived from an EMBL/GenBank/DDBJ whole genome shotgun (WGS) entry which is preliminary data.</text>
</comment>
<proteinExistence type="predicted"/>
<name>A0A2T6ZEC4_TUBBO</name>
<accession>A0A2T6ZEC4</accession>
<evidence type="ECO:0000313" key="1">
    <source>
        <dbReference type="EMBL" id="PUU73843.1"/>
    </source>
</evidence>
<protein>
    <submittedName>
        <fullName evidence="1">Uncharacterized protein</fullName>
    </submittedName>
</protein>
<evidence type="ECO:0000313" key="2">
    <source>
        <dbReference type="Proteomes" id="UP000244722"/>
    </source>
</evidence>
<organism evidence="1 2">
    <name type="scientific">Tuber borchii</name>
    <name type="common">White truffle</name>
    <dbReference type="NCBI Taxonomy" id="42251"/>
    <lineage>
        <taxon>Eukaryota</taxon>
        <taxon>Fungi</taxon>
        <taxon>Dikarya</taxon>
        <taxon>Ascomycota</taxon>
        <taxon>Pezizomycotina</taxon>
        <taxon>Pezizomycetes</taxon>
        <taxon>Pezizales</taxon>
        <taxon>Tuberaceae</taxon>
        <taxon>Tuber</taxon>
    </lineage>
</organism>
<reference evidence="1 2" key="1">
    <citation type="submission" date="2017-04" db="EMBL/GenBank/DDBJ databases">
        <title>Draft genome sequence of Tuber borchii Vittad., a whitish edible truffle.</title>
        <authorList>
            <consortium name="DOE Joint Genome Institute"/>
            <person name="Murat C."/>
            <person name="Kuo A."/>
            <person name="Barry K.W."/>
            <person name="Clum A."/>
            <person name="Dockter R.B."/>
            <person name="Fauchery L."/>
            <person name="Iotti M."/>
            <person name="Kohler A."/>
            <person name="Labutti K."/>
            <person name="Lindquist E.A."/>
            <person name="Lipzen A."/>
            <person name="Ohm R.A."/>
            <person name="Wang M."/>
            <person name="Grigoriev I.V."/>
            <person name="Zambonelli A."/>
            <person name="Martin F.M."/>
        </authorList>
    </citation>
    <scope>NUCLEOTIDE SEQUENCE [LARGE SCALE GENOMIC DNA]</scope>
    <source>
        <strain evidence="1 2">Tbo3840</strain>
    </source>
</reference>
<dbReference type="EMBL" id="NESQ01000340">
    <property type="protein sequence ID" value="PUU73843.1"/>
    <property type="molecule type" value="Genomic_DNA"/>
</dbReference>
<dbReference type="Proteomes" id="UP000244722">
    <property type="component" value="Unassembled WGS sequence"/>
</dbReference>
<sequence length="69" mass="7656">MEYGSMTGASSGALIRPFGGHIRHSESFGLTVEAFRLESEAYKRSVRHQLDNETGSMPRVVLFSPDQLL</sequence>
<keyword evidence="2" id="KW-1185">Reference proteome</keyword>
<gene>
    <name evidence="1" type="ORF">B9Z19DRAFT_1134330</name>
</gene>
<dbReference type="AlphaFoldDB" id="A0A2T6ZEC4"/>